<feature type="transmembrane region" description="Helical" evidence="5">
    <location>
        <begin position="229"/>
        <end position="257"/>
    </location>
</feature>
<dbReference type="Pfam" id="PF01740">
    <property type="entry name" value="STAS"/>
    <property type="match status" value="1"/>
</dbReference>
<dbReference type="InterPro" id="IPR001902">
    <property type="entry name" value="SLC26A/SulP_fam"/>
</dbReference>
<feature type="transmembrane region" description="Helical" evidence="5">
    <location>
        <begin position="98"/>
        <end position="118"/>
    </location>
</feature>
<dbReference type="Pfam" id="PF00916">
    <property type="entry name" value="Sulfate_transp"/>
    <property type="match status" value="1"/>
</dbReference>
<evidence type="ECO:0000256" key="2">
    <source>
        <dbReference type="ARBA" id="ARBA00022692"/>
    </source>
</evidence>
<feature type="transmembrane region" description="Helical" evidence="5">
    <location>
        <begin position="330"/>
        <end position="352"/>
    </location>
</feature>
<feature type="transmembrane region" description="Helical" evidence="5">
    <location>
        <begin position="390"/>
        <end position="406"/>
    </location>
</feature>
<feature type="transmembrane region" description="Helical" evidence="5">
    <location>
        <begin position="195"/>
        <end position="217"/>
    </location>
</feature>
<sequence length="603" mass="64526">MGNVVAHLLLTNSMTDPAPYSIMSRLTQYLPIIGWLRTYSRQDFNDDLFAGIITAILLVPQGIAYSILAGLPPELGLYASILPPTLYALFGTSRTLSVGPVSIAAIMIASALSAPEISALGNPVQSTVILSAESGLIMLLMALLRMGGLVNFISHPVLTGFTSGASLLIIANQLPQLAGLKSPSCGLNAACYSTYVQGFNVATLGIALAALSVLILFGKPLTTLLKKIGLSLSIVTAISKCAPLLTVLFGTLAVSYFNLQSQHHVAVVGQVPSGFPLLSLNFIDGEQWRLLLPSAAFIALIAYVESVAIAKVTANLRGEKIAPNQELIALGASNLAAALSGGMPVAGGFSRTMVNFAAGAKTQMAMLIAAGLLSVAVMFFTPWFEKIPKAVLAAIILMAIMPLLRLKDILHTWRYDCGDGIAEVMTLLGVLVFGIEEGISLGIILTIASHLRKSSQPHIAVVGRIPGTEHFRNIKRHQVETWQDLLLLRIDESITFTNIVYIEEYLTAELWRQPNIKHVVLIFTSVSDIDTTALEALENINRALQATGKTLNIAEAKGPVMDKLQKTDFVEQLKPGKVFFRSADAVKELAGAIEPRLLLGIKE</sequence>
<dbReference type="InterPro" id="IPR002645">
    <property type="entry name" value="STAS_dom"/>
</dbReference>
<keyword evidence="4 5" id="KW-0472">Membrane</keyword>
<reference evidence="8" key="1">
    <citation type="submission" date="2017-02" db="EMBL/GenBank/DDBJ databases">
        <authorList>
            <person name="Daims H."/>
        </authorList>
    </citation>
    <scope>NUCLEOTIDE SEQUENCE [LARGE SCALE GENOMIC DNA]</scope>
</reference>
<keyword evidence="8" id="KW-1185">Reference proteome</keyword>
<evidence type="ECO:0000256" key="4">
    <source>
        <dbReference type="ARBA" id="ARBA00023136"/>
    </source>
</evidence>
<feature type="transmembrane region" description="Helical" evidence="5">
    <location>
        <begin position="263"/>
        <end position="283"/>
    </location>
</feature>
<gene>
    <name evidence="7" type="ORF">CRENPOLYSF2_1700003</name>
</gene>
<feature type="transmembrane region" description="Helical" evidence="5">
    <location>
        <begin position="290"/>
        <end position="310"/>
    </location>
</feature>
<feature type="transmembrane region" description="Helical" evidence="5">
    <location>
        <begin position="427"/>
        <end position="448"/>
    </location>
</feature>
<evidence type="ECO:0000313" key="8">
    <source>
        <dbReference type="Proteomes" id="UP000195442"/>
    </source>
</evidence>
<dbReference type="PANTHER" id="PTHR11814">
    <property type="entry name" value="SULFATE TRANSPORTER"/>
    <property type="match status" value="1"/>
</dbReference>
<dbReference type="InterPro" id="IPR011547">
    <property type="entry name" value="SLC26A/SulP_dom"/>
</dbReference>
<dbReference type="Gene3D" id="3.30.750.24">
    <property type="entry name" value="STAS domain"/>
    <property type="match status" value="1"/>
</dbReference>
<dbReference type="Proteomes" id="UP000195442">
    <property type="component" value="Unassembled WGS sequence"/>
</dbReference>
<evidence type="ECO:0000259" key="6">
    <source>
        <dbReference type="PROSITE" id="PS50801"/>
    </source>
</evidence>
<name>A0A1R4H2U6_9GAMM</name>
<evidence type="ECO:0000256" key="5">
    <source>
        <dbReference type="SAM" id="Phobius"/>
    </source>
</evidence>
<accession>A0A1R4H2U6</accession>
<keyword evidence="2 5" id="KW-0812">Transmembrane</keyword>
<organism evidence="7 8">
    <name type="scientific">Crenothrix polyspora</name>
    <dbReference type="NCBI Taxonomy" id="360316"/>
    <lineage>
        <taxon>Bacteria</taxon>
        <taxon>Pseudomonadati</taxon>
        <taxon>Pseudomonadota</taxon>
        <taxon>Gammaproteobacteria</taxon>
        <taxon>Methylococcales</taxon>
        <taxon>Crenotrichaceae</taxon>
        <taxon>Crenothrix</taxon>
    </lineage>
</organism>
<dbReference type="CDD" id="cd07042">
    <property type="entry name" value="STAS_SulP_like_sulfate_transporter"/>
    <property type="match status" value="1"/>
</dbReference>
<feature type="transmembrane region" description="Helical" evidence="5">
    <location>
        <begin position="48"/>
        <end position="69"/>
    </location>
</feature>
<proteinExistence type="predicted"/>
<dbReference type="AlphaFoldDB" id="A0A1R4H2U6"/>
<keyword evidence="3 5" id="KW-1133">Transmembrane helix</keyword>
<dbReference type="PROSITE" id="PS50801">
    <property type="entry name" value="STAS"/>
    <property type="match status" value="1"/>
</dbReference>
<dbReference type="GO" id="GO:0055085">
    <property type="term" value="P:transmembrane transport"/>
    <property type="evidence" value="ECO:0007669"/>
    <property type="project" value="InterPro"/>
</dbReference>
<evidence type="ECO:0000256" key="3">
    <source>
        <dbReference type="ARBA" id="ARBA00022989"/>
    </source>
</evidence>
<feature type="transmembrane region" description="Helical" evidence="5">
    <location>
        <begin position="156"/>
        <end position="175"/>
    </location>
</feature>
<dbReference type="GO" id="GO:0016020">
    <property type="term" value="C:membrane"/>
    <property type="evidence" value="ECO:0007669"/>
    <property type="project" value="UniProtKB-SubCell"/>
</dbReference>
<evidence type="ECO:0000256" key="1">
    <source>
        <dbReference type="ARBA" id="ARBA00004141"/>
    </source>
</evidence>
<feature type="transmembrane region" description="Helical" evidence="5">
    <location>
        <begin position="364"/>
        <end position="384"/>
    </location>
</feature>
<dbReference type="InterPro" id="IPR036513">
    <property type="entry name" value="STAS_dom_sf"/>
</dbReference>
<dbReference type="NCBIfam" id="TIGR00815">
    <property type="entry name" value="sulP"/>
    <property type="match status" value="1"/>
</dbReference>
<feature type="domain" description="STAS" evidence="6">
    <location>
        <begin position="475"/>
        <end position="589"/>
    </location>
</feature>
<dbReference type="EMBL" id="FUKJ01000080">
    <property type="protein sequence ID" value="SJM90573.1"/>
    <property type="molecule type" value="Genomic_DNA"/>
</dbReference>
<dbReference type="SUPFAM" id="SSF52091">
    <property type="entry name" value="SpoIIaa-like"/>
    <property type="match status" value="1"/>
</dbReference>
<comment type="subcellular location">
    <subcellularLocation>
        <location evidence="1">Membrane</location>
        <topology evidence="1">Multi-pass membrane protein</topology>
    </subcellularLocation>
</comment>
<protein>
    <submittedName>
        <fullName evidence="7">Sulfate transporter</fullName>
    </submittedName>
</protein>
<evidence type="ECO:0000313" key="7">
    <source>
        <dbReference type="EMBL" id="SJM90573.1"/>
    </source>
</evidence>